<keyword evidence="2" id="KW-1185">Reference proteome</keyword>
<accession>A0ABP7EB11</accession>
<name>A0ABP7EB11_9ACTN</name>
<dbReference type="EMBL" id="BAAAYX010000020">
    <property type="protein sequence ID" value="GAA3716748.1"/>
    <property type="molecule type" value="Genomic_DNA"/>
</dbReference>
<gene>
    <name evidence="1" type="ORF">GCM10022204_40700</name>
</gene>
<reference evidence="2" key="1">
    <citation type="journal article" date="2019" name="Int. J. Syst. Evol. Microbiol.">
        <title>The Global Catalogue of Microorganisms (GCM) 10K type strain sequencing project: providing services to taxonomists for standard genome sequencing and annotation.</title>
        <authorList>
            <consortium name="The Broad Institute Genomics Platform"/>
            <consortium name="The Broad Institute Genome Sequencing Center for Infectious Disease"/>
            <person name="Wu L."/>
            <person name="Ma J."/>
        </authorList>
    </citation>
    <scope>NUCLEOTIDE SEQUENCE [LARGE SCALE GENOMIC DNA]</scope>
    <source>
        <strain evidence="2">JCM 16548</strain>
    </source>
</reference>
<protein>
    <submittedName>
        <fullName evidence="1">DinB family protein</fullName>
    </submittedName>
</protein>
<evidence type="ECO:0000313" key="2">
    <source>
        <dbReference type="Proteomes" id="UP001500051"/>
    </source>
</evidence>
<proteinExistence type="predicted"/>
<dbReference type="InterPro" id="IPR007061">
    <property type="entry name" value="MST-like"/>
</dbReference>
<dbReference type="SUPFAM" id="SSF109854">
    <property type="entry name" value="DinB/YfiT-like putative metalloenzymes"/>
    <property type="match status" value="1"/>
</dbReference>
<organism evidence="1 2">
    <name type="scientific">Microlunatus aurantiacus</name>
    <dbReference type="NCBI Taxonomy" id="446786"/>
    <lineage>
        <taxon>Bacteria</taxon>
        <taxon>Bacillati</taxon>
        <taxon>Actinomycetota</taxon>
        <taxon>Actinomycetes</taxon>
        <taxon>Propionibacteriales</taxon>
        <taxon>Propionibacteriaceae</taxon>
        <taxon>Microlunatus</taxon>
    </lineage>
</organism>
<sequence length="154" mass="16981">MRALDVGRHHVLDQLGSLNRADQYRSRVPSGWSPLGLIRHLTLSDERYWFEVVVAGEPLDFWPPGDNGDWVVPDASDPEQIIDDYRLAIANSNRIIAATALDAAPLRPEPGWSETGAFGDLRSILLHTIVETSTHAGQLDVVRELADGGQHIVV</sequence>
<dbReference type="Proteomes" id="UP001500051">
    <property type="component" value="Unassembled WGS sequence"/>
</dbReference>
<evidence type="ECO:0000313" key="1">
    <source>
        <dbReference type="EMBL" id="GAA3716748.1"/>
    </source>
</evidence>
<dbReference type="InterPro" id="IPR034660">
    <property type="entry name" value="DinB/YfiT-like"/>
</dbReference>
<comment type="caution">
    <text evidence="1">The sequence shown here is derived from an EMBL/GenBank/DDBJ whole genome shotgun (WGS) entry which is preliminary data.</text>
</comment>
<dbReference type="Gene3D" id="1.20.120.450">
    <property type="entry name" value="dinb family like domain"/>
    <property type="match status" value="1"/>
</dbReference>
<dbReference type="Pfam" id="PF04978">
    <property type="entry name" value="MST"/>
    <property type="match status" value="1"/>
</dbReference>